<gene>
    <name evidence="1" type="ORF">METZ01_LOCUS16118</name>
</gene>
<dbReference type="AlphaFoldDB" id="A0A381P9I4"/>
<accession>A0A381P9I4</accession>
<organism evidence="1">
    <name type="scientific">marine metagenome</name>
    <dbReference type="NCBI Taxonomy" id="408172"/>
    <lineage>
        <taxon>unclassified sequences</taxon>
        <taxon>metagenomes</taxon>
        <taxon>ecological metagenomes</taxon>
    </lineage>
</organism>
<evidence type="ECO:0000313" key="1">
    <source>
        <dbReference type="EMBL" id="SUZ63264.1"/>
    </source>
</evidence>
<dbReference type="EMBL" id="UINC01000912">
    <property type="protein sequence ID" value="SUZ63264.1"/>
    <property type="molecule type" value="Genomic_DNA"/>
</dbReference>
<name>A0A381P9I4_9ZZZZ</name>
<sequence length="216" mass="23330">MNSPSEFDTVAARFEAIRADSGRTPDALVPRSIMRAIAAGLSRAPTLRRTNPLKSRQQRDLWGRLADEATARPEHVGFVLLGDGGLRELAERLGVRPKTLAGHLTSWRRTRPRMLQAYSGRKVGGVAPLLAVQVPVATDLVLWAALTRSILDAGDGRVPHPLLVADAAERLAMLGTTGPAYETWPLLDDAVGDLGAAIVRKGGDPPRRRLETGRQT</sequence>
<proteinExistence type="predicted"/>
<protein>
    <submittedName>
        <fullName evidence="1">Uncharacterized protein</fullName>
    </submittedName>
</protein>
<reference evidence="1" key="1">
    <citation type="submission" date="2018-05" db="EMBL/GenBank/DDBJ databases">
        <authorList>
            <person name="Lanie J.A."/>
            <person name="Ng W.-L."/>
            <person name="Kazmierczak K.M."/>
            <person name="Andrzejewski T.M."/>
            <person name="Davidsen T.M."/>
            <person name="Wayne K.J."/>
            <person name="Tettelin H."/>
            <person name="Glass J.I."/>
            <person name="Rusch D."/>
            <person name="Podicherti R."/>
            <person name="Tsui H.-C.T."/>
            <person name="Winkler M.E."/>
        </authorList>
    </citation>
    <scope>NUCLEOTIDE SEQUENCE</scope>
</reference>